<dbReference type="Gene3D" id="1.10.10.820">
    <property type="match status" value="1"/>
</dbReference>
<dbReference type="InterPro" id="IPR027417">
    <property type="entry name" value="P-loop_NTPase"/>
</dbReference>
<dbReference type="GO" id="GO:0007015">
    <property type="term" value="P:actin filament organization"/>
    <property type="evidence" value="ECO:0007669"/>
    <property type="project" value="TreeGrafter"/>
</dbReference>
<dbReference type="AlphaFoldDB" id="A0AA89BWD9"/>
<dbReference type="FunFam" id="3.40.850.10:FF:000101">
    <property type="entry name" value="Slow myosin heavy chain 2"/>
    <property type="match status" value="1"/>
</dbReference>
<dbReference type="InterPro" id="IPR010926">
    <property type="entry name" value="Myosin_TH1"/>
</dbReference>
<evidence type="ECO:0000256" key="4">
    <source>
        <dbReference type="ARBA" id="ARBA00023123"/>
    </source>
</evidence>
<dbReference type="SMART" id="SM00242">
    <property type="entry name" value="MYSc"/>
    <property type="match status" value="1"/>
</dbReference>
<sequence length="961" mass="111316">MENELHKRDHIGVQDFVLLEDYTNPAAVIENLRKRFTENLIYTYIGPVLVSVNPYHNIDIYNQEIIETYRNVNFYELPPHIFAIADAAYRSMRGENKNQCILISGESGAGKTEASKKILHYLAASSKHTDDVERVKDRLLQSNPLLEAFGNAKTNRNDNSSRFGKYMDVQFDYKGAPVGGHILNYLLEKSRVVHHAEGERNFHIFYQLLSGATPLLISKLKLSKDPEQYFYLSQGKSVRVDSLNDQRDFQDVKHALDVCDFNKEEQEGLFAIVASVLHLGNLKFEEDGHGLAHITDFSPVETLAKLLGCQEEVLKSALQNRTIEAKGEKMKSPLNKDQALYARDALAKGIYDRLFTWIVHKVNDSLTRRRRLKCSLMGLLDIYGFEIFGVNSFEQFCINYCNEKLQQLFIELTLKSEQEEYQREGIAWEPVEYFNNKIICDLVEAKPVGIITIMDEECLRPGDPTDQTFLDKLSENLRLHPHFVSHTTATDTAVRKSIQRDAMSQTSNLITKSCFPTSELLGKKRPETASTQFKTSLAQLMEILMSKEPSYVRCIKPNDYKCSDMFDEKIVYHQVKYLGLMENLRVRRAGFAYRRPYEVFLKRYKSLCPQTWPHYDGPAKEGVEILVNYLNYSNDDYRLGKTKLFIRFPRVLFATEDEFQLRKQDLATLVQKVYRGFAQKKKFRLMKSSAIRLQSHWRRFAAQKLLERRKWAAQQLRKFVKGFMLRKRPECEDNKDFIKYTKYNFLTRLKDQVPKSVLDKRWPSAPELLSETSALLKDLCMRNLVLKYVKGISTARKSQMEQKVIAESLFRGKKESYPESIRELFVDSRLNEHQQSLISSVFDSKVKDMNEKVKFSTIVTKYDRHGYKARKRVLLMTEKHLYLLADKDFQLKDKVPYQQMTGVLTSRMGDGLIVVTVNTTENTSKGDLILHTDHTIETLTKLAIVGQKSDLIQVVSEARYV</sequence>
<evidence type="ECO:0000256" key="3">
    <source>
        <dbReference type="ARBA" id="ARBA00022840"/>
    </source>
</evidence>
<evidence type="ECO:0000256" key="2">
    <source>
        <dbReference type="ARBA" id="ARBA00022741"/>
    </source>
</evidence>
<accession>A0AA89BWD9</accession>
<dbReference type="InterPro" id="IPR001609">
    <property type="entry name" value="Myosin_head_motor_dom-like"/>
</dbReference>
<keyword evidence="6 7" id="KW-0009">Actin-binding</keyword>
<dbReference type="Proteomes" id="UP001186944">
    <property type="component" value="Unassembled WGS sequence"/>
</dbReference>
<keyword evidence="5 7" id="KW-0505">Motor protein</keyword>
<name>A0AA89BWD9_PINIB</name>
<dbReference type="GO" id="GO:0005886">
    <property type="term" value="C:plasma membrane"/>
    <property type="evidence" value="ECO:0007669"/>
    <property type="project" value="TreeGrafter"/>
</dbReference>
<dbReference type="SMART" id="SM00015">
    <property type="entry name" value="IQ"/>
    <property type="match status" value="2"/>
</dbReference>
<dbReference type="FunFam" id="1.10.10.820:FF:000001">
    <property type="entry name" value="Myosin heavy chain"/>
    <property type="match status" value="1"/>
</dbReference>
<dbReference type="GO" id="GO:0005524">
    <property type="term" value="F:ATP binding"/>
    <property type="evidence" value="ECO:0007669"/>
    <property type="project" value="UniProtKB-UniRule"/>
</dbReference>
<keyword evidence="2 7" id="KW-0547">Nucleotide-binding</keyword>
<dbReference type="SUPFAM" id="SSF52540">
    <property type="entry name" value="P-loop containing nucleoside triphosphate hydrolases"/>
    <property type="match status" value="1"/>
</dbReference>
<evidence type="ECO:0000313" key="10">
    <source>
        <dbReference type="EMBL" id="KAK3084998.1"/>
    </source>
</evidence>
<dbReference type="InterPro" id="IPR036961">
    <property type="entry name" value="Kinesin_motor_dom_sf"/>
</dbReference>
<dbReference type="CDD" id="cd01378">
    <property type="entry name" value="MYSc_Myo1"/>
    <property type="match status" value="1"/>
</dbReference>
<evidence type="ECO:0000256" key="1">
    <source>
        <dbReference type="ARBA" id="ARBA00008314"/>
    </source>
</evidence>
<dbReference type="Gene3D" id="6.20.240.20">
    <property type="match status" value="1"/>
</dbReference>
<dbReference type="PROSITE" id="PS51456">
    <property type="entry name" value="MYOSIN_MOTOR"/>
    <property type="match status" value="1"/>
</dbReference>
<dbReference type="PROSITE" id="PS51757">
    <property type="entry name" value="TH1"/>
    <property type="match status" value="1"/>
</dbReference>
<dbReference type="Gene3D" id="1.20.5.190">
    <property type="match status" value="1"/>
</dbReference>
<dbReference type="Pfam" id="PF00612">
    <property type="entry name" value="IQ"/>
    <property type="match status" value="2"/>
</dbReference>
<evidence type="ECO:0000256" key="7">
    <source>
        <dbReference type="PROSITE-ProRule" id="PRU00782"/>
    </source>
</evidence>
<dbReference type="GO" id="GO:0016459">
    <property type="term" value="C:myosin complex"/>
    <property type="evidence" value="ECO:0007669"/>
    <property type="project" value="UniProtKB-KW"/>
</dbReference>
<dbReference type="GO" id="GO:0000146">
    <property type="term" value="F:microfilament motor activity"/>
    <property type="evidence" value="ECO:0007669"/>
    <property type="project" value="TreeGrafter"/>
</dbReference>
<proteinExistence type="inferred from homology"/>
<dbReference type="PANTHER" id="PTHR13140">
    <property type="entry name" value="MYOSIN"/>
    <property type="match status" value="1"/>
</dbReference>
<evidence type="ECO:0000313" key="11">
    <source>
        <dbReference type="Proteomes" id="UP001186944"/>
    </source>
</evidence>
<organism evidence="10 11">
    <name type="scientific">Pinctada imbricata</name>
    <name type="common">Atlantic pearl-oyster</name>
    <name type="synonym">Pinctada martensii</name>
    <dbReference type="NCBI Taxonomy" id="66713"/>
    <lineage>
        <taxon>Eukaryota</taxon>
        <taxon>Metazoa</taxon>
        <taxon>Spiralia</taxon>
        <taxon>Lophotrochozoa</taxon>
        <taxon>Mollusca</taxon>
        <taxon>Bivalvia</taxon>
        <taxon>Autobranchia</taxon>
        <taxon>Pteriomorphia</taxon>
        <taxon>Pterioida</taxon>
        <taxon>Pterioidea</taxon>
        <taxon>Pteriidae</taxon>
        <taxon>Pinctada</taxon>
    </lineage>
</organism>
<dbReference type="GO" id="GO:0051015">
    <property type="term" value="F:actin filament binding"/>
    <property type="evidence" value="ECO:0007669"/>
    <property type="project" value="TreeGrafter"/>
</dbReference>
<dbReference type="Pfam" id="PF06017">
    <property type="entry name" value="Myosin_TH1"/>
    <property type="match status" value="1"/>
</dbReference>
<dbReference type="Gene3D" id="1.20.58.530">
    <property type="match status" value="1"/>
</dbReference>
<feature type="region of interest" description="Actin-binding" evidence="7">
    <location>
        <begin position="537"/>
        <end position="559"/>
    </location>
</feature>
<dbReference type="EMBL" id="VSWD01000013">
    <property type="protein sequence ID" value="KAK3084998.1"/>
    <property type="molecule type" value="Genomic_DNA"/>
</dbReference>
<keyword evidence="3 7" id="KW-0067">ATP-binding</keyword>
<dbReference type="PROSITE" id="PS50096">
    <property type="entry name" value="IQ"/>
    <property type="match status" value="1"/>
</dbReference>
<dbReference type="GO" id="GO:0005902">
    <property type="term" value="C:microvillus"/>
    <property type="evidence" value="ECO:0007669"/>
    <property type="project" value="TreeGrafter"/>
</dbReference>
<dbReference type="InterPro" id="IPR036072">
    <property type="entry name" value="MYSc_Myo1"/>
</dbReference>
<feature type="domain" description="TH1" evidence="9">
    <location>
        <begin position="814"/>
        <end position="961"/>
    </location>
</feature>
<gene>
    <name evidence="10" type="ORF">FSP39_022632</name>
</gene>
<dbReference type="GO" id="GO:0030048">
    <property type="term" value="P:actin filament-based movement"/>
    <property type="evidence" value="ECO:0007669"/>
    <property type="project" value="TreeGrafter"/>
</dbReference>
<reference evidence="10" key="1">
    <citation type="submission" date="2019-08" db="EMBL/GenBank/DDBJ databases">
        <title>The improved chromosome-level genome for the pearl oyster Pinctada fucata martensii using PacBio sequencing and Hi-C.</title>
        <authorList>
            <person name="Zheng Z."/>
        </authorList>
    </citation>
    <scope>NUCLEOTIDE SEQUENCE</scope>
    <source>
        <strain evidence="10">ZZ-2019</strain>
        <tissue evidence="10">Adductor muscle</tissue>
    </source>
</reference>
<comment type="similarity">
    <text evidence="1 7">Belongs to the TRAFAC class myosin-kinesin ATPase superfamily. Myosin family.</text>
</comment>
<keyword evidence="11" id="KW-1185">Reference proteome</keyword>
<dbReference type="PRINTS" id="PR00193">
    <property type="entry name" value="MYOSINHEAVY"/>
</dbReference>
<dbReference type="PANTHER" id="PTHR13140:SF679">
    <property type="entry name" value="UNCONVENTIONAL MYOSIN IC"/>
    <property type="match status" value="1"/>
</dbReference>
<comment type="caution">
    <text evidence="10">The sequence shown here is derived from an EMBL/GenBank/DDBJ whole genome shotgun (WGS) entry which is preliminary data.</text>
</comment>
<protein>
    <submittedName>
        <fullName evidence="10">Uncharacterized protein</fullName>
    </submittedName>
</protein>
<evidence type="ECO:0000256" key="5">
    <source>
        <dbReference type="ARBA" id="ARBA00023175"/>
    </source>
</evidence>
<dbReference type="InterPro" id="IPR000048">
    <property type="entry name" value="IQ_motif_EF-hand-BS"/>
</dbReference>
<dbReference type="Gene3D" id="1.20.120.720">
    <property type="entry name" value="Myosin VI head, motor domain, U50 subdomain"/>
    <property type="match status" value="1"/>
</dbReference>
<feature type="domain" description="Myosin motor" evidence="8">
    <location>
        <begin position="12"/>
        <end position="660"/>
    </location>
</feature>
<dbReference type="GO" id="GO:0006897">
    <property type="term" value="P:endocytosis"/>
    <property type="evidence" value="ECO:0007669"/>
    <property type="project" value="TreeGrafter"/>
</dbReference>
<dbReference type="Gene3D" id="3.40.850.10">
    <property type="entry name" value="Kinesin motor domain"/>
    <property type="match status" value="1"/>
</dbReference>
<dbReference type="Pfam" id="PF00063">
    <property type="entry name" value="Myosin_head"/>
    <property type="match status" value="2"/>
</dbReference>
<keyword evidence="4 7" id="KW-0518">Myosin</keyword>
<evidence type="ECO:0000256" key="6">
    <source>
        <dbReference type="ARBA" id="ARBA00023203"/>
    </source>
</evidence>
<dbReference type="GO" id="GO:0005737">
    <property type="term" value="C:cytoplasm"/>
    <property type="evidence" value="ECO:0007669"/>
    <property type="project" value="TreeGrafter"/>
</dbReference>
<evidence type="ECO:0000259" key="8">
    <source>
        <dbReference type="PROSITE" id="PS51456"/>
    </source>
</evidence>
<feature type="binding site" evidence="7">
    <location>
        <begin position="105"/>
        <end position="112"/>
    </location>
    <ligand>
        <name>ATP</name>
        <dbReference type="ChEBI" id="CHEBI:30616"/>
    </ligand>
</feature>
<evidence type="ECO:0000259" key="9">
    <source>
        <dbReference type="PROSITE" id="PS51757"/>
    </source>
</evidence>